<reference evidence="2 3" key="1">
    <citation type="journal article" date="2018" name="Mol. Plant">
        <title>The genome of Artemisia annua provides insight into the evolution of Asteraceae family and artemisinin biosynthesis.</title>
        <authorList>
            <person name="Shen Q."/>
            <person name="Zhang L."/>
            <person name="Liao Z."/>
            <person name="Wang S."/>
            <person name="Yan T."/>
            <person name="Shi P."/>
            <person name="Liu M."/>
            <person name="Fu X."/>
            <person name="Pan Q."/>
            <person name="Wang Y."/>
            <person name="Lv Z."/>
            <person name="Lu X."/>
            <person name="Zhang F."/>
            <person name="Jiang W."/>
            <person name="Ma Y."/>
            <person name="Chen M."/>
            <person name="Hao X."/>
            <person name="Li L."/>
            <person name="Tang Y."/>
            <person name="Lv G."/>
            <person name="Zhou Y."/>
            <person name="Sun X."/>
            <person name="Brodelius P.E."/>
            <person name="Rose J.K.C."/>
            <person name="Tang K."/>
        </authorList>
    </citation>
    <scope>NUCLEOTIDE SEQUENCE [LARGE SCALE GENOMIC DNA]</scope>
    <source>
        <strain evidence="3">cv. Huhao1</strain>
        <tissue evidence="2">Leaf</tissue>
    </source>
</reference>
<feature type="region of interest" description="Disordered" evidence="1">
    <location>
        <begin position="191"/>
        <end position="232"/>
    </location>
</feature>
<dbReference type="Proteomes" id="UP000245207">
    <property type="component" value="Unassembled WGS sequence"/>
</dbReference>
<proteinExistence type="predicted"/>
<comment type="caution">
    <text evidence="2">The sequence shown here is derived from an EMBL/GenBank/DDBJ whole genome shotgun (WGS) entry which is preliminary data.</text>
</comment>
<dbReference type="STRING" id="35608.A0A2U1KMG9"/>
<evidence type="ECO:0000313" key="2">
    <source>
        <dbReference type="EMBL" id="PWA37891.1"/>
    </source>
</evidence>
<evidence type="ECO:0000313" key="3">
    <source>
        <dbReference type="Proteomes" id="UP000245207"/>
    </source>
</evidence>
<keyword evidence="3" id="KW-1185">Reference proteome</keyword>
<feature type="compositionally biased region" description="Polar residues" evidence="1">
    <location>
        <begin position="136"/>
        <end position="169"/>
    </location>
</feature>
<protein>
    <submittedName>
        <fullName evidence="2">ENTH/VHS</fullName>
    </submittedName>
</protein>
<evidence type="ECO:0000256" key="1">
    <source>
        <dbReference type="SAM" id="MobiDB-lite"/>
    </source>
</evidence>
<organism evidence="2 3">
    <name type="scientific">Artemisia annua</name>
    <name type="common">Sweet wormwood</name>
    <dbReference type="NCBI Taxonomy" id="35608"/>
    <lineage>
        <taxon>Eukaryota</taxon>
        <taxon>Viridiplantae</taxon>
        <taxon>Streptophyta</taxon>
        <taxon>Embryophyta</taxon>
        <taxon>Tracheophyta</taxon>
        <taxon>Spermatophyta</taxon>
        <taxon>Magnoliopsida</taxon>
        <taxon>eudicotyledons</taxon>
        <taxon>Gunneridae</taxon>
        <taxon>Pentapetalae</taxon>
        <taxon>asterids</taxon>
        <taxon>campanulids</taxon>
        <taxon>Asterales</taxon>
        <taxon>Asteraceae</taxon>
        <taxon>Asteroideae</taxon>
        <taxon>Anthemideae</taxon>
        <taxon>Artemisiinae</taxon>
        <taxon>Artemisia</taxon>
    </lineage>
</organism>
<gene>
    <name evidence="2" type="ORF">CTI12_AA586740</name>
</gene>
<accession>A0A2U1KMG9</accession>
<dbReference type="EMBL" id="PKPP01016236">
    <property type="protein sequence ID" value="PWA37891.1"/>
    <property type="molecule type" value="Genomic_DNA"/>
</dbReference>
<sequence length="232" mass="23999">MWSMMFEESAAGSSLQVDLFGDSLIGDLLDTPTPVPTQDSNRNSKSKEVDLFADAAFVSAPTSVAVPVSQTKVDLFASPPAAAAASSPAVDFFAAPEQVVAPETKPAESNIQSVDPFAAVPMNNFDNSDFFGSFSAHTGSASSAEPTTQSFMDSGNSSNNQIHKTSVASSKKDGFQEAKKVDLSDVGIVGGLSAGTEEKDKGLPNSLYMGRAMGTGSGLGKSTGYSSLSFQK</sequence>
<name>A0A2U1KMG9_ARTAN</name>
<feature type="compositionally biased region" description="Polar residues" evidence="1">
    <location>
        <begin position="223"/>
        <end position="232"/>
    </location>
</feature>
<dbReference type="AlphaFoldDB" id="A0A2U1KMG9"/>
<dbReference type="OrthoDB" id="1725059at2759"/>
<feature type="region of interest" description="Disordered" evidence="1">
    <location>
        <begin position="136"/>
        <end position="173"/>
    </location>
</feature>